<dbReference type="EMBL" id="JAMSKV010000007">
    <property type="protein sequence ID" value="MCQ8278699.1"/>
    <property type="molecule type" value="Genomic_DNA"/>
</dbReference>
<accession>A0ABT1W747</accession>
<dbReference type="InterPro" id="IPR032871">
    <property type="entry name" value="AHH_dom_containing"/>
</dbReference>
<sequence length="321" mass="35431">MPEITDFASFMHVLGEPDERATEVRKPRHVPHPTGANDLPVQASKDELAGSGYEAPLLQTAVDRSIVTPSRGSSDNAAGPEPSGRLIPVQAQLLQATPTFLKALQVAVAALTTAEAIQFLTELRQRVQSETSRTREAIASEIAAIDEEIHALEYRGQLKHNTLSLLSRAEPALKQGLNQDPGQPKLEIHHTVPYRDYKVERARKILQKWGFSIHDPADAAIVPGSYHRGEMVHGMPDGGYDAIIDEEMKKADTDAELAARERGREAGRAVILEKLRQLSDWVVANSHDPRAIALEKLLRSIERPLPRPDLTNVLSWKGYGR</sequence>
<feature type="compositionally biased region" description="Basic and acidic residues" evidence="1">
    <location>
        <begin position="15"/>
        <end position="25"/>
    </location>
</feature>
<keyword evidence="3" id="KW-1185">Reference proteome</keyword>
<name>A0ABT1W747_9PROT</name>
<comment type="caution">
    <text evidence="2">The sequence shown here is derived from an EMBL/GenBank/DDBJ whole genome shotgun (WGS) entry which is preliminary data.</text>
</comment>
<protein>
    <submittedName>
        <fullName evidence="2">Uncharacterized protein</fullName>
    </submittedName>
</protein>
<dbReference type="Pfam" id="PF14412">
    <property type="entry name" value="AHH"/>
    <property type="match status" value="1"/>
</dbReference>
<proteinExistence type="predicted"/>
<evidence type="ECO:0000256" key="1">
    <source>
        <dbReference type="SAM" id="MobiDB-lite"/>
    </source>
</evidence>
<organism evidence="2 3">
    <name type="scientific">Endosaccharibacter trunci</name>
    <dbReference type="NCBI Taxonomy" id="2812733"/>
    <lineage>
        <taxon>Bacteria</taxon>
        <taxon>Pseudomonadati</taxon>
        <taxon>Pseudomonadota</taxon>
        <taxon>Alphaproteobacteria</taxon>
        <taxon>Acetobacterales</taxon>
        <taxon>Acetobacteraceae</taxon>
        <taxon>Endosaccharibacter</taxon>
    </lineage>
</organism>
<dbReference type="RefSeq" id="WP_422864178.1">
    <property type="nucleotide sequence ID" value="NZ_JAMSKV010000007.1"/>
</dbReference>
<evidence type="ECO:0000313" key="3">
    <source>
        <dbReference type="Proteomes" id="UP001524587"/>
    </source>
</evidence>
<reference evidence="2 3" key="1">
    <citation type="submission" date="2022-06" db="EMBL/GenBank/DDBJ databases">
        <title>Endosaccharibacter gen. nov., sp. nov., endophytic bacteria isolated from sugarcane.</title>
        <authorList>
            <person name="Pitiwittayakul N."/>
            <person name="Yukphan P."/>
            <person name="Charoenyingcharoen P."/>
            <person name="Tanasupawat S."/>
        </authorList>
    </citation>
    <scope>NUCLEOTIDE SEQUENCE [LARGE SCALE GENOMIC DNA]</scope>
    <source>
        <strain evidence="2 3">KSS8</strain>
    </source>
</reference>
<evidence type="ECO:0000313" key="2">
    <source>
        <dbReference type="EMBL" id="MCQ8278699.1"/>
    </source>
</evidence>
<gene>
    <name evidence="2" type="ORF">NFI95_09565</name>
</gene>
<dbReference type="Proteomes" id="UP001524587">
    <property type="component" value="Unassembled WGS sequence"/>
</dbReference>
<feature type="region of interest" description="Disordered" evidence="1">
    <location>
        <begin position="1"/>
        <end position="41"/>
    </location>
</feature>